<sequence>MPDNLIQKKNEQTWYVIKQIPKDVRRALGNRSTFTKSLKTGLRSEAMKRRLYWLAQWEADIAAARHAKAGAGDEWRLAQHTVGLDLQQRQTNAVTKIYTPRNPDAAPADISWFEMLPEMVRELRDEGQNEIADRLTSLARKHVDVLENGVNAGEGINLQHEFLMIIGDLEAACTAEEYNLSDEEHSEAQSIARNPTIYKPRSPISPSMIEAWAKHLATQIKSEKTRNSCKARVEKISKFLTTEGAPLNFDTIHKFLNKQGGASQTLANYVWSGRNFWKWASRYDPQFREQFTGQPCPFDGHDLPKTGDSVGKSYIPFTRIEVEQLHKKAKEGGKDDLANLIVFGAFTGARLEEIGRIKPEHTIFDHAGEPIGFKINESKTDAGVRDMPLHPSLVTLYKNLCSQASANDGYLFKGGNNKYGNRLDWLSKQFGHFKTKAEFSKLHVFHSIRKTTTTELHRAGVGLEVLPYIVGHEHKSFTLSVYSAGCSFEQKQEAINHLTYHFSTD</sequence>
<reference evidence="3 4" key="1">
    <citation type="submission" date="2022-02" db="EMBL/GenBank/DDBJ databases">
        <title>Comparative genomics of the first Antarctic Pseudomonas spp. capable of biotransforming 2,4,6-Trinitrotoluene.</title>
        <authorList>
            <person name="Cabrera M.A."/>
            <person name="Marquez S.L."/>
            <person name="Perez-Donoso J.M."/>
        </authorList>
    </citation>
    <scope>NUCLEOTIDE SEQUENCE [LARGE SCALE GENOMIC DNA]</scope>
    <source>
        <strain evidence="3 4">TNT19</strain>
    </source>
</reference>
<keyword evidence="1" id="KW-0233">DNA recombination</keyword>
<dbReference type="InterPro" id="IPR002104">
    <property type="entry name" value="Integrase_catalytic"/>
</dbReference>
<protein>
    <submittedName>
        <fullName evidence="3">Tyrosine-type recombinase/integrase</fullName>
    </submittedName>
</protein>
<dbReference type="Pfam" id="PF00589">
    <property type="entry name" value="Phage_integrase"/>
    <property type="match status" value="1"/>
</dbReference>
<dbReference type="PROSITE" id="PS51898">
    <property type="entry name" value="TYR_RECOMBINASE"/>
    <property type="match status" value="1"/>
</dbReference>
<dbReference type="InterPro" id="IPR011010">
    <property type="entry name" value="DNA_brk_join_enz"/>
</dbReference>
<gene>
    <name evidence="3" type="ORF">L9059_06020</name>
</gene>
<dbReference type="RefSeq" id="WP_247289234.1">
    <property type="nucleotide sequence ID" value="NZ_JAKNRW010000003.1"/>
</dbReference>
<evidence type="ECO:0000313" key="4">
    <source>
        <dbReference type="Proteomes" id="UP001299876"/>
    </source>
</evidence>
<keyword evidence="4" id="KW-1185">Reference proteome</keyword>
<proteinExistence type="predicted"/>
<dbReference type="InterPro" id="IPR013762">
    <property type="entry name" value="Integrase-like_cat_sf"/>
</dbReference>
<comment type="caution">
    <text evidence="3">The sequence shown here is derived from an EMBL/GenBank/DDBJ whole genome shotgun (WGS) entry which is preliminary data.</text>
</comment>
<evidence type="ECO:0000259" key="2">
    <source>
        <dbReference type="PROSITE" id="PS51898"/>
    </source>
</evidence>
<dbReference type="Pfam" id="PF20172">
    <property type="entry name" value="DUF6538"/>
    <property type="match status" value="1"/>
</dbReference>
<dbReference type="Proteomes" id="UP001299876">
    <property type="component" value="Unassembled WGS sequence"/>
</dbReference>
<evidence type="ECO:0000313" key="3">
    <source>
        <dbReference type="EMBL" id="MCK1789748.1"/>
    </source>
</evidence>
<dbReference type="SUPFAM" id="SSF56349">
    <property type="entry name" value="DNA breaking-rejoining enzymes"/>
    <property type="match status" value="1"/>
</dbReference>
<dbReference type="InterPro" id="IPR046668">
    <property type="entry name" value="DUF6538"/>
</dbReference>
<name>A0ABT0EVH9_9PSED</name>
<dbReference type="Gene3D" id="1.10.443.10">
    <property type="entry name" value="Intergrase catalytic core"/>
    <property type="match status" value="1"/>
</dbReference>
<organism evidence="3 4">
    <name type="scientific">Pseudomonas violetae</name>
    <dbReference type="NCBI Taxonomy" id="2915813"/>
    <lineage>
        <taxon>Bacteria</taxon>
        <taxon>Pseudomonadati</taxon>
        <taxon>Pseudomonadota</taxon>
        <taxon>Gammaproteobacteria</taxon>
        <taxon>Pseudomonadales</taxon>
        <taxon>Pseudomonadaceae</taxon>
        <taxon>Pseudomonas</taxon>
    </lineage>
</organism>
<accession>A0ABT0EVH9</accession>
<feature type="domain" description="Tyr recombinase" evidence="2">
    <location>
        <begin position="312"/>
        <end position="496"/>
    </location>
</feature>
<dbReference type="EMBL" id="JAKNRW010000003">
    <property type="protein sequence ID" value="MCK1789748.1"/>
    <property type="molecule type" value="Genomic_DNA"/>
</dbReference>
<evidence type="ECO:0000256" key="1">
    <source>
        <dbReference type="ARBA" id="ARBA00023172"/>
    </source>
</evidence>